<proteinExistence type="predicted"/>
<keyword evidence="3" id="KW-1185">Reference proteome</keyword>
<accession>A0ABR7XQF1</accession>
<keyword evidence="1" id="KW-0472">Membrane</keyword>
<feature type="transmembrane region" description="Helical" evidence="1">
    <location>
        <begin position="171"/>
        <end position="190"/>
    </location>
</feature>
<dbReference type="InterPro" id="IPR016833">
    <property type="entry name" value="Put_Na-Bile_cotransptr"/>
</dbReference>
<dbReference type="Gene3D" id="1.20.1530.20">
    <property type="match status" value="1"/>
</dbReference>
<feature type="transmembrane region" description="Helical" evidence="1">
    <location>
        <begin position="33"/>
        <end position="55"/>
    </location>
</feature>
<keyword evidence="1" id="KW-1133">Transmembrane helix</keyword>
<reference evidence="2 3" key="1">
    <citation type="submission" date="2020-08" db="EMBL/GenBank/DDBJ databases">
        <title>Sphingobacterium sp. DN00404 isolated from aquaculture water.</title>
        <authorList>
            <person name="Zhang M."/>
        </authorList>
    </citation>
    <scope>NUCLEOTIDE SEQUENCE [LARGE SCALE GENOMIC DNA]</scope>
    <source>
        <strain evidence="2 3">KCTC 42746</strain>
    </source>
</reference>
<dbReference type="PIRSF" id="PIRSF026166">
    <property type="entry name" value="UCP026166"/>
    <property type="match status" value="1"/>
</dbReference>
<feature type="transmembrane region" description="Helical" evidence="1">
    <location>
        <begin position="129"/>
        <end position="151"/>
    </location>
</feature>
<dbReference type="PANTHER" id="PTHR18640">
    <property type="entry name" value="SOLUTE CARRIER FAMILY 10 MEMBER 7"/>
    <property type="match status" value="1"/>
</dbReference>
<feature type="transmembrane region" description="Helical" evidence="1">
    <location>
        <begin position="7"/>
        <end position="27"/>
    </location>
</feature>
<feature type="transmembrane region" description="Helical" evidence="1">
    <location>
        <begin position="227"/>
        <end position="250"/>
    </location>
</feature>
<protein>
    <submittedName>
        <fullName evidence="2">Bile acid:sodium symporter</fullName>
    </submittedName>
</protein>
<keyword evidence="1" id="KW-0812">Transmembrane</keyword>
<dbReference type="EMBL" id="JACNYL010000002">
    <property type="protein sequence ID" value="MBD1421406.1"/>
    <property type="molecule type" value="Genomic_DNA"/>
</dbReference>
<dbReference type="Proteomes" id="UP000651112">
    <property type="component" value="Unassembled WGS sequence"/>
</dbReference>
<dbReference type="RefSeq" id="WP_190313178.1">
    <property type="nucleotide sequence ID" value="NZ_JACNYL010000002.1"/>
</dbReference>
<dbReference type="Pfam" id="PF13593">
    <property type="entry name" value="SBF_like"/>
    <property type="match status" value="1"/>
</dbReference>
<evidence type="ECO:0000313" key="2">
    <source>
        <dbReference type="EMBL" id="MBD1421406.1"/>
    </source>
</evidence>
<feature type="transmembrane region" description="Helical" evidence="1">
    <location>
        <begin position="67"/>
        <end position="87"/>
    </location>
</feature>
<dbReference type="InterPro" id="IPR038770">
    <property type="entry name" value="Na+/solute_symporter_sf"/>
</dbReference>
<dbReference type="PANTHER" id="PTHR18640:SF5">
    <property type="entry name" value="SODIUM_BILE ACID COTRANSPORTER 7"/>
    <property type="match status" value="1"/>
</dbReference>
<feature type="transmembrane region" description="Helical" evidence="1">
    <location>
        <begin position="291"/>
        <end position="313"/>
    </location>
</feature>
<evidence type="ECO:0000313" key="3">
    <source>
        <dbReference type="Proteomes" id="UP000651112"/>
    </source>
</evidence>
<evidence type="ECO:0000256" key="1">
    <source>
        <dbReference type="SAM" id="Phobius"/>
    </source>
</evidence>
<gene>
    <name evidence="2" type="ORF">H8B21_07465</name>
</gene>
<comment type="caution">
    <text evidence="2">The sequence shown here is derived from an EMBL/GenBank/DDBJ whole genome shotgun (WGS) entry which is preliminary data.</text>
</comment>
<sequence>MKLKFDGFILALLCFIVLAYFFPQLYLWRDGQILAWITSIGVSLIFFFYGLKLSFQQLKAGLRNWKLHLLIQGATFVLFPLLLLPFYPLIQTELQRDFWLSFFFLAALPSTVSSSVVMVSIARGNIPAAIFNASISGLIGVVITPLWMQFFLDFGEIDVLGDVYWGLIKEIIIPVIAGLLLQTYFGKWVIRYNRQLGLFDKSIILLIVYSSFAESFVSGVFESTGRLYLLWIFAGVVLLFILVYGLIYVLSKFVLKFNREDLITALFCGSKKSLTHGSVFGKFLFAHSASAGLYFLPLMIFHAFQILVVTVIAQRYHNKGTI</sequence>
<organism evidence="2 3">
    <name type="scientific">Sphingobacterium chuzhouense</name>
    <dbReference type="NCBI Taxonomy" id="1742264"/>
    <lineage>
        <taxon>Bacteria</taxon>
        <taxon>Pseudomonadati</taxon>
        <taxon>Bacteroidota</taxon>
        <taxon>Sphingobacteriia</taxon>
        <taxon>Sphingobacteriales</taxon>
        <taxon>Sphingobacteriaceae</taxon>
        <taxon>Sphingobacterium</taxon>
    </lineage>
</organism>
<name>A0ABR7XQF1_9SPHI</name>
<feature type="transmembrane region" description="Helical" evidence="1">
    <location>
        <begin position="99"/>
        <end position="122"/>
    </location>
</feature>